<feature type="region of interest" description="Disordered" evidence="1">
    <location>
        <begin position="577"/>
        <end position="627"/>
    </location>
</feature>
<dbReference type="SMART" id="SM00460">
    <property type="entry name" value="TGc"/>
    <property type="match status" value="1"/>
</dbReference>
<evidence type="ECO:0000313" key="4">
    <source>
        <dbReference type="EMBL" id="SKC46950.1"/>
    </source>
</evidence>
<dbReference type="SUPFAM" id="SSF54001">
    <property type="entry name" value="Cysteine proteinases"/>
    <property type="match status" value="1"/>
</dbReference>
<feature type="domain" description="Transglutaminase-like" evidence="3">
    <location>
        <begin position="499"/>
        <end position="573"/>
    </location>
</feature>
<feature type="transmembrane region" description="Helical" evidence="2">
    <location>
        <begin position="189"/>
        <end position="205"/>
    </location>
</feature>
<dbReference type="InterPro" id="IPR052901">
    <property type="entry name" value="Bact_TGase-like"/>
</dbReference>
<dbReference type="PANTHER" id="PTHR42736">
    <property type="entry name" value="PROTEIN-GLUTAMINE GAMMA-GLUTAMYLTRANSFERASE"/>
    <property type="match status" value="1"/>
</dbReference>
<protein>
    <submittedName>
        <fullName evidence="4">Transglutaminase-like superfamily protein</fullName>
    </submittedName>
</protein>
<dbReference type="Pfam" id="PF11992">
    <property type="entry name" value="TgpA_N"/>
    <property type="match status" value="1"/>
</dbReference>
<gene>
    <name evidence="4" type="ORF">SAMN06309945_1267</name>
</gene>
<dbReference type="Gene3D" id="3.10.620.30">
    <property type="match status" value="1"/>
</dbReference>
<organism evidence="4 5">
    <name type="scientific">Okibacterium fritillariae</name>
    <dbReference type="NCBI Taxonomy" id="123320"/>
    <lineage>
        <taxon>Bacteria</taxon>
        <taxon>Bacillati</taxon>
        <taxon>Actinomycetota</taxon>
        <taxon>Actinomycetes</taxon>
        <taxon>Micrococcales</taxon>
        <taxon>Microbacteriaceae</taxon>
        <taxon>Okibacterium</taxon>
    </lineage>
</organism>
<dbReference type="InterPro" id="IPR038765">
    <property type="entry name" value="Papain-like_cys_pep_sf"/>
</dbReference>
<feature type="region of interest" description="Disordered" evidence="1">
    <location>
        <begin position="324"/>
        <end position="350"/>
    </location>
</feature>
<feature type="transmembrane region" description="Helical" evidence="2">
    <location>
        <begin position="633"/>
        <end position="653"/>
    </location>
</feature>
<accession>A0A1T5J6A9</accession>
<reference evidence="4 5" key="1">
    <citation type="submission" date="2017-02" db="EMBL/GenBank/DDBJ databases">
        <authorList>
            <person name="Peterson S.W."/>
        </authorList>
    </citation>
    <scope>NUCLEOTIDE SEQUENCE [LARGE SCALE GENOMIC DNA]</scope>
    <source>
        <strain evidence="4 5">VKM Ac-2059</strain>
    </source>
</reference>
<feature type="transmembrane region" description="Helical" evidence="2">
    <location>
        <begin position="211"/>
        <end position="227"/>
    </location>
</feature>
<dbReference type="InterPro" id="IPR002931">
    <property type="entry name" value="Transglutaminase-like"/>
</dbReference>
<evidence type="ECO:0000256" key="1">
    <source>
        <dbReference type="SAM" id="MobiDB-lite"/>
    </source>
</evidence>
<keyword evidence="2" id="KW-0812">Transmembrane</keyword>
<sequence>MSTQAPPRPSASRPSGDSGGGRGSSSSRPADRSVSDHSRFVRRVRATTLWPLTLALVALFLVAISGLAPVIEGIDWWFEPALVGIVVLVGAQIIRLLGAPRWVASVGAAVIWLASIVTLFAAGDSILFVIPTPASIDTISSLANAGAASINSQATPATLDIGIQFLLVVGAGLFAVLFDVVAFTGRMPAVVGVPVIGLAIVPGIFTGDIDLWSFSLCAVFYVLVLWADAGARRLARRSFGSVAAVGAAAIVVALIATLNVPGFNGASLVPSTGGVRIGGGVSPLIDLGKDLRQPGTSEAFRYSTTSQDRQYFRLLTLDQFDGTTWSSSNSDRTERNDDDTVIDIPGLGPDIATTEATTRVQIETMESPWLPVPFPSTEVSDLRGTWMWDVEGLTLSSRISSTRDQTYTATSQNIEPTPEQLAEASAGFPEDVSRFLDLPDDVPGTIRDAADQATEGDTTAYERAVDLQQYFRSGDFLYSESAPVDEGYDGDGFDVIAQFLEKKSGYCVHYASAMAIMARLEGIPARVSLGYLPGTRSGASGDEISYSVSSDDLHSWPELYFEGVGWVPFEPTPSRGEVPDYAIPESTSSTSSAAPVDPQQQNGQQSTPTPSATTPADTSVAESADDATPPATAPLLALLLLLLAAIPGTVRGVRRRLRLGRLRSGAASADVAWLEISETARDLGLSVSDAATPRQIVESLSAEVPFAPLESARLTQLLEAVERLRFAGDRVAGPPEGVSLEQATTTVLDALARSRPTGRRILATALPASVLTPSARRERTPADAH</sequence>
<dbReference type="InterPro" id="IPR021878">
    <property type="entry name" value="TgpA_N"/>
</dbReference>
<proteinExistence type="predicted"/>
<keyword evidence="5" id="KW-1185">Reference proteome</keyword>
<evidence type="ECO:0000259" key="3">
    <source>
        <dbReference type="SMART" id="SM00460"/>
    </source>
</evidence>
<feature type="transmembrane region" description="Helical" evidence="2">
    <location>
        <begin position="239"/>
        <end position="258"/>
    </location>
</feature>
<keyword evidence="2" id="KW-1133">Transmembrane helix</keyword>
<dbReference type="PANTHER" id="PTHR42736:SF1">
    <property type="entry name" value="PROTEIN-GLUTAMINE GAMMA-GLUTAMYLTRANSFERASE"/>
    <property type="match status" value="1"/>
</dbReference>
<dbReference type="AlphaFoldDB" id="A0A1T5J6A9"/>
<dbReference type="EMBL" id="FUZP01000001">
    <property type="protein sequence ID" value="SKC46950.1"/>
    <property type="molecule type" value="Genomic_DNA"/>
</dbReference>
<dbReference type="Pfam" id="PF01841">
    <property type="entry name" value="Transglut_core"/>
    <property type="match status" value="1"/>
</dbReference>
<dbReference type="STRING" id="123320.SAMN06309945_1267"/>
<name>A0A1T5J6A9_9MICO</name>
<feature type="transmembrane region" description="Helical" evidence="2">
    <location>
        <begin position="109"/>
        <end position="130"/>
    </location>
</feature>
<feature type="region of interest" description="Disordered" evidence="1">
    <location>
        <begin position="1"/>
        <end position="34"/>
    </location>
</feature>
<feature type="transmembrane region" description="Helical" evidence="2">
    <location>
        <begin position="49"/>
        <end position="71"/>
    </location>
</feature>
<keyword evidence="2" id="KW-0472">Membrane</keyword>
<dbReference type="Proteomes" id="UP000190857">
    <property type="component" value="Unassembled WGS sequence"/>
</dbReference>
<evidence type="ECO:0000256" key="2">
    <source>
        <dbReference type="SAM" id="Phobius"/>
    </source>
</evidence>
<feature type="compositionally biased region" description="Low complexity" evidence="1">
    <location>
        <begin position="606"/>
        <end position="627"/>
    </location>
</feature>
<feature type="transmembrane region" description="Helical" evidence="2">
    <location>
        <begin position="161"/>
        <end position="182"/>
    </location>
</feature>
<feature type="transmembrane region" description="Helical" evidence="2">
    <location>
        <begin position="77"/>
        <end position="97"/>
    </location>
</feature>
<evidence type="ECO:0000313" key="5">
    <source>
        <dbReference type="Proteomes" id="UP000190857"/>
    </source>
</evidence>